<name>A0A0F9LIH1_9ZZZZ</name>
<feature type="transmembrane region" description="Helical" evidence="1">
    <location>
        <begin position="1027"/>
        <end position="1044"/>
    </location>
</feature>
<dbReference type="EMBL" id="LAZR01006293">
    <property type="protein sequence ID" value="KKM93233.1"/>
    <property type="molecule type" value="Genomic_DNA"/>
</dbReference>
<accession>A0A0F9LIH1</accession>
<feature type="transmembrane region" description="Helical" evidence="1">
    <location>
        <begin position="1056"/>
        <end position="1074"/>
    </location>
</feature>
<feature type="transmembrane region" description="Helical" evidence="1">
    <location>
        <begin position="1080"/>
        <end position="1097"/>
    </location>
</feature>
<feature type="non-terminal residue" evidence="2">
    <location>
        <position position="1"/>
    </location>
</feature>
<organism evidence="2">
    <name type="scientific">marine sediment metagenome</name>
    <dbReference type="NCBI Taxonomy" id="412755"/>
    <lineage>
        <taxon>unclassified sequences</taxon>
        <taxon>metagenomes</taxon>
        <taxon>ecological metagenomes</taxon>
    </lineage>
</organism>
<keyword evidence="1" id="KW-0472">Membrane</keyword>
<reference evidence="2" key="1">
    <citation type="journal article" date="2015" name="Nature">
        <title>Complex archaea that bridge the gap between prokaryotes and eukaryotes.</title>
        <authorList>
            <person name="Spang A."/>
            <person name="Saw J.H."/>
            <person name="Jorgensen S.L."/>
            <person name="Zaremba-Niedzwiedzka K."/>
            <person name="Martijn J."/>
            <person name="Lind A.E."/>
            <person name="van Eijk R."/>
            <person name="Schleper C."/>
            <person name="Guy L."/>
            <person name="Ettema T.J."/>
        </authorList>
    </citation>
    <scope>NUCLEOTIDE SEQUENCE</scope>
</reference>
<keyword evidence="1" id="KW-1133">Transmembrane helix</keyword>
<dbReference type="AlphaFoldDB" id="A0A0F9LIH1"/>
<keyword evidence="1" id="KW-0812">Transmembrane</keyword>
<comment type="caution">
    <text evidence="2">The sequence shown here is derived from an EMBL/GenBank/DDBJ whole genome shotgun (WGS) entry which is preliminary data.</text>
</comment>
<evidence type="ECO:0000313" key="2">
    <source>
        <dbReference type="EMBL" id="KKM93233.1"/>
    </source>
</evidence>
<evidence type="ECO:0000256" key="1">
    <source>
        <dbReference type="SAM" id="Phobius"/>
    </source>
</evidence>
<sequence length="1103" mass="117183">FNATVIDKFGAFNTRITDDGEITSGIFSLDVVDVSPDTFAAWTDVDVSGYIASDATGVILEIVGTGANAGVRKNGSTDDRRNVMEHDWAMIGVDANGVFEAWANDANVIINLVGYTDANWTYNTNADDVSLVPINVWTDIDVSTEAPNATGVIVEIISTGNFNVGLRMNGSGDNRVVPVIAGSHLFTVIGVDAGQIFEGQISNVGADFYLIGYVTDGATFNLNFVDKSLPGIGAWTDIDASVEAPDAEFLIFEVIDTGFANNTYGFRKNGSTDTTVDSTNDALGWAIVPCDENQIVEGRIENLNVDFFLIGYITSGGYLYYTETSASENQGLKVVAEGITEGEYALTTSIKDDPGIASYDASVNIGVSMGSGILPVRILEKQTAVAPTASFTFSNIDTKVADWDAKAGVTSRHLVVMVNAASPDAVSRRDVRLRLNGDAGNNYNFQRLIGENVVATASAITGTSYINPLYIPGTTYANAFGGGIILIPHAVNTNNHKAVLARGGSAEGRVSIMAGRWADTDAIDTILLYLSAGNFITGSTFILGVVDERYLVEEAINPAADFLPVFDTIPQDGNDLVAIIYARSDRVATTDEMTHEINNDNAAGNYFFQAIRGQGAVTAAFSLNNNKVMVTSAASSSANTFYGGLINYSQYEESTNDISINVLSGGDRDVNARVVARSTRWNNVAAITKLEYFPGAGTNFEAGSLFSLYRVPRFLIDRQELAAPAATITFNNIPQGYEALQLNIYARSDLVANGEEVKITFNADAVAGNYDYQQLRGSGAVVSAARNAASQVVMVIPAANVGANEFGGAVVTLNQYSTTVGHKHFTILTGVNENQVIIRSSRWEDSSAITRIDLDLALGGNFIAGSVFELVGVMPTKSFMIEIDGEVEAIEAAGSASVIDNTSDWIIGGDATPYIEQYEHRVGGVLVSDISWEYAATFTDASGNGNDATPTFRIASMDADVVATLTTFQPISEAKAPDFTLADSIPFIEGTGNMTGNFTTAPTIPGTGFPLAGVISAVAGATTPPQLPLMMIAVFVILTFSLGYSSVTRRFGSGSIFGKAFVIIAVMSIFAALGNFGIDFWMIVTFAILVTALAMASRQQSWQ</sequence>
<gene>
    <name evidence="2" type="ORF">LCGC14_1210400</name>
</gene>
<protein>
    <submittedName>
        <fullName evidence="2">Uncharacterized protein</fullName>
    </submittedName>
</protein>
<proteinExistence type="predicted"/>